<dbReference type="Proteomes" id="UP000027222">
    <property type="component" value="Unassembled WGS sequence"/>
</dbReference>
<evidence type="ECO:0008006" key="4">
    <source>
        <dbReference type="Google" id="ProtNLM"/>
    </source>
</evidence>
<dbReference type="HOGENOM" id="CLU_2527611_0_0_1"/>
<evidence type="ECO:0000313" key="2">
    <source>
        <dbReference type="EMBL" id="KDR84653.1"/>
    </source>
</evidence>
<feature type="signal peptide" evidence="1">
    <location>
        <begin position="1"/>
        <end position="24"/>
    </location>
</feature>
<evidence type="ECO:0000256" key="1">
    <source>
        <dbReference type="SAM" id="SignalP"/>
    </source>
</evidence>
<reference evidence="3" key="1">
    <citation type="journal article" date="2014" name="Proc. Natl. Acad. Sci. U.S.A.">
        <title>Extensive sampling of basidiomycete genomes demonstrates inadequacy of the white-rot/brown-rot paradigm for wood decay fungi.</title>
        <authorList>
            <person name="Riley R."/>
            <person name="Salamov A.A."/>
            <person name="Brown D.W."/>
            <person name="Nagy L.G."/>
            <person name="Floudas D."/>
            <person name="Held B.W."/>
            <person name="Levasseur A."/>
            <person name="Lombard V."/>
            <person name="Morin E."/>
            <person name="Otillar R."/>
            <person name="Lindquist E.A."/>
            <person name="Sun H."/>
            <person name="LaButti K.M."/>
            <person name="Schmutz J."/>
            <person name="Jabbour D."/>
            <person name="Luo H."/>
            <person name="Baker S.E."/>
            <person name="Pisabarro A.G."/>
            <person name="Walton J.D."/>
            <person name="Blanchette R.A."/>
            <person name="Henrissat B."/>
            <person name="Martin F."/>
            <person name="Cullen D."/>
            <person name="Hibbett D.S."/>
            <person name="Grigoriev I.V."/>
        </authorList>
    </citation>
    <scope>NUCLEOTIDE SEQUENCE [LARGE SCALE GENOMIC DNA]</scope>
    <source>
        <strain evidence="3">CBS 339.88</strain>
    </source>
</reference>
<evidence type="ECO:0000313" key="3">
    <source>
        <dbReference type="Proteomes" id="UP000027222"/>
    </source>
</evidence>
<name>A0A067U002_GALM3</name>
<dbReference type="EMBL" id="KL142368">
    <property type="protein sequence ID" value="KDR84653.1"/>
    <property type="molecule type" value="Genomic_DNA"/>
</dbReference>
<dbReference type="AlphaFoldDB" id="A0A067U002"/>
<protein>
    <recommendedName>
        <fullName evidence="4">Secreted protein</fullName>
    </recommendedName>
</protein>
<organism evidence="2 3">
    <name type="scientific">Galerina marginata (strain CBS 339.88)</name>
    <dbReference type="NCBI Taxonomy" id="685588"/>
    <lineage>
        <taxon>Eukaryota</taxon>
        <taxon>Fungi</taxon>
        <taxon>Dikarya</taxon>
        <taxon>Basidiomycota</taxon>
        <taxon>Agaricomycotina</taxon>
        <taxon>Agaricomycetes</taxon>
        <taxon>Agaricomycetidae</taxon>
        <taxon>Agaricales</taxon>
        <taxon>Agaricineae</taxon>
        <taxon>Strophariaceae</taxon>
        <taxon>Galerina</taxon>
    </lineage>
</organism>
<accession>A0A067U002</accession>
<gene>
    <name evidence="2" type="ORF">GALMADRAFT_720284</name>
</gene>
<feature type="chain" id="PRO_5001649599" description="Secreted protein" evidence="1">
    <location>
        <begin position="25"/>
        <end position="84"/>
    </location>
</feature>
<proteinExistence type="predicted"/>
<keyword evidence="3" id="KW-1185">Reference proteome</keyword>
<keyword evidence="1" id="KW-0732">Signal</keyword>
<sequence length="84" mass="9688">MLKDSCTLLMFVFAFSQPICGCNGAFHQHITYPSTATTTSYPIPMQESFMHTFSRSFLVMTPYKTCRWIMSMLQFVITPSLQLF</sequence>